<dbReference type="Gene3D" id="3.40.109.10">
    <property type="entry name" value="NADH Oxidase"/>
    <property type="match status" value="1"/>
</dbReference>
<dbReference type="PANTHER" id="PTHR23026:SF90">
    <property type="entry name" value="IODOTYROSINE DEIODINASE 1"/>
    <property type="match status" value="1"/>
</dbReference>
<dbReference type="PANTHER" id="PTHR23026">
    <property type="entry name" value="NADPH NITROREDUCTASE"/>
    <property type="match status" value="1"/>
</dbReference>
<gene>
    <name evidence="5" type="ORF">FB470_006673</name>
</gene>
<reference evidence="5 6" key="1">
    <citation type="submission" date="2023-07" db="EMBL/GenBank/DDBJ databases">
        <title>Sequencing the genomes of 1000 actinobacteria strains.</title>
        <authorList>
            <person name="Klenk H.-P."/>
        </authorList>
    </citation>
    <scope>NUCLEOTIDE SEQUENCE [LARGE SCALE GENOMIC DNA]</scope>
    <source>
        <strain evidence="5 6">DSM 45805</strain>
    </source>
</reference>
<name>A0ABU0F521_9PSEU</name>
<dbReference type="EMBL" id="JAUSUT010000001">
    <property type="protein sequence ID" value="MDQ0382679.1"/>
    <property type="molecule type" value="Genomic_DNA"/>
</dbReference>
<keyword evidence="2" id="KW-0288">FMN</keyword>
<evidence type="ECO:0000256" key="1">
    <source>
        <dbReference type="ARBA" id="ARBA00022630"/>
    </source>
</evidence>
<keyword evidence="3" id="KW-0560">Oxidoreductase</keyword>
<dbReference type="InterPro" id="IPR050627">
    <property type="entry name" value="Nitroreductase/BluB"/>
</dbReference>
<dbReference type="Proteomes" id="UP001229651">
    <property type="component" value="Unassembled WGS sequence"/>
</dbReference>
<evidence type="ECO:0000256" key="2">
    <source>
        <dbReference type="ARBA" id="ARBA00022643"/>
    </source>
</evidence>
<evidence type="ECO:0000313" key="5">
    <source>
        <dbReference type="EMBL" id="MDQ0382679.1"/>
    </source>
</evidence>
<proteinExistence type="predicted"/>
<evidence type="ECO:0000259" key="4">
    <source>
        <dbReference type="Pfam" id="PF00881"/>
    </source>
</evidence>
<evidence type="ECO:0000256" key="3">
    <source>
        <dbReference type="ARBA" id="ARBA00023002"/>
    </source>
</evidence>
<organism evidence="5 6">
    <name type="scientific">Amycolatopsis thermophila</name>
    <dbReference type="NCBI Taxonomy" id="206084"/>
    <lineage>
        <taxon>Bacteria</taxon>
        <taxon>Bacillati</taxon>
        <taxon>Actinomycetota</taxon>
        <taxon>Actinomycetes</taxon>
        <taxon>Pseudonocardiales</taxon>
        <taxon>Pseudonocardiaceae</taxon>
        <taxon>Amycolatopsis</taxon>
    </lineage>
</organism>
<keyword evidence="6" id="KW-1185">Reference proteome</keyword>
<feature type="domain" description="Nitroreductase" evidence="4">
    <location>
        <begin position="1"/>
        <end position="163"/>
    </location>
</feature>
<comment type="caution">
    <text evidence="5">The sequence shown here is derived from an EMBL/GenBank/DDBJ whole genome shotgun (WGS) entry which is preliminary data.</text>
</comment>
<dbReference type="InterPro" id="IPR000415">
    <property type="entry name" value="Nitroreductase-like"/>
</dbReference>
<dbReference type="Pfam" id="PF00881">
    <property type="entry name" value="Nitroreductase"/>
    <property type="match status" value="1"/>
</dbReference>
<dbReference type="SUPFAM" id="SSF55469">
    <property type="entry name" value="FMN-dependent nitroreductase-like"/>
    <property type="match status" value="1"/>
</dbReference>
<keyword evidence="1" id="KW-0285">Flavoprotein</keyword>
<accession>A0ABU0F521</accession>
<dbReference type="InterPro" id="IPR029479">
    <property type="entry name" value="Nitroreductase"/>
</dbReference>
<sequence length="196" mass="22085">MPDDVLARCLRAATWAPSGSNAQPWRMCVLRSPEVRRILGPAYRRGFADLIERYGTDLDRDTRAARTGRATRDMVENFEAVPLYVLLCLRDHRGDRGPAAHRSPDHIVGASVFPAMQNLILALRAEGLGTVPTTWFRHCEEELRAKIGIPDHWEPAVLLPVGYPRGRHVPVRRRPVADMACDERWTTPFQAGSARE</sequence>
<protein>
    <submittedName>
        <fullName evidence="5">Nitroreductase</fullName>
    </submittedName>
</protein>
<evidence type="ECO:0000313" key="6">
    <source>
        <dbReference type="Proteomes" id="UP001229651"/>
    </source>
</evidence>
<dbReference type="CDD" id="cd02062">
    <property type="entry name" value="Nitro_FMN_reductase"/>
    <property type="match status" value="1"/>
</dbReference>